<feature type="region of interest" description="Disordered" evidence="1">
    <location>
        <begin position="1"/>
        <end position="55"/>
    </location>
</feature>
<dbReference type="EMBL" id="CAEKDK010000002">
    <property type="protein sequence ID" value="CAB4269886.1"/>
    <property type="molecule type" value="Genomic_DNA"/>
</dbReference>
<dbReference type="Proteomes" id="UP000507222">
    <property type="component" value="Unassembled WGS sequence"/>
</dbReference>
<evidence type="ECO:0000256" key="1">
    <source>
        <dbReference type="SAM" id="MobiDB-lite"/>
    </source>
</evidence>
<evidence type="ECO:0000313" key="2">
    <source>
        <dbReference type="EMBL" id="CAB4269886.1"/>
    </source>
</evidence>
<name>A0A6J5U156_PRUAR</name>
<accession>A0A6J5U156</accession>
<dbReference type="AlphaFoldDB" id="A0A6J5U156"/>
<sequence>MEGDDETSGPMMTTRSTPTALAVTTRSAADQSSAVSNSTSRPTRASTAAAPRSCG</sequence>
<feature type="compositionally biased region" description="Polar residues" evidence="1">
    <location>
        <begin position="10"/>
        <end position="37"/>
    </location>
</feature>
<protein>
    <submittedName>
        <fullName evidence="2">Uncharacterized protein</fullName>
    </submittedName>
</protein>
<feature type="compositionally biased region" description="Low complexity" evidence="1">
    <location>
        <begin position="38"/>
        <end position="55"/>
    </location>
</feature>
<proteinExistence type="predicted"/>
<gene>
    <name evidence="2" type="ORF">CURHAP_LOCUS15728</name>
</gene>
<reference evidence="2 3" key="1">
    <citation type="submission" date="2020-05" db="EMBL/GenBank/DDBJ databases">
        <authorList>
            <person name="Campoy J."/>
            <person name="Schneeberger K."/>
            <person name="Spophaly S."/>
        </authorList>
    </citation>
    <scope>NUCLEOTIDE SEQUENCE [LARGE SCALE GENOMIC DNA]</scope>
    <source>
        <strain evidence="2">PruArmRojPasFocal</strain>
    </source>
</reference>
<organism evidence="2 3">
    <name type="scientific">Prunus armeniaca</name>
    <name type="common">Apricot</name>
    <name type="synonym">Armeniaca vulgaris</name>
    <dbReference type="NCBI Taxonomy" id="36596"/>
    <lineage>
        <taxon>Eukaryota</taxon>
        <taxon>Viridiplantae</taxon>
        <taxon>Streptophyta</taxon>
        <taxon>Embryophyta</taxon>
        <taxon>Tracheophyta</taxon>
        <taxon>Spermatophyta</taxon>
        <taxon>Magnoliopsida</taxon>
        <taxon>eudicotyledons</taxon>
        <taxon>Gunneridae</taxon>
        <taxon>Pentapetalae</taxon>
        <taxon>rosids</taxon>
        <taxon>fabids</taxon>
        <taxon>Rosales</taxon>
        <taxon>Rosaceae</taxon>
        <taxon>Amygdaloideae</taxon>
        <taxon>Amygdaleae</taxon>
        <taxon>Prunus</taxon>
    </lineage>
</organism>
<evidence type="ECO:0000313" key="3">
    <source>
        <dbReference type="Proteomes" id="UP000507222"/>
    </source>
</evidence>